<dbReference type="SMART" id="SM00256">
    <property type="entry name" value="FBOX"/>
    <property type="match status" value="1"/>
</dbReference>
<protein>
    <submittedName>
        <fullName evidence="1">F-box domain-containing protein</fullName>
    </submittedName>
</protein>
<dbReference type="PROSITE" id="PS50181">
    <property type="entry name" value="FBOX"/>
    <property type="match status" value="1"/>
</dbReference>
<dbReference type="InterPro" id="IPR001810">
    <property type="entry name" value="F-box_dom"/>
</dbReference>
<keyword evidence="2" id="KW-1185">Reference proteome</keyword>
<accession>A0A2A6BEH5</accession>
<reference evidence="1" key="2">
    <citation type="submission" date="2022-06" db="UniProtKB">
        <authorList>
            <consortium name="EnsemblMetazoa"/>
        </authorList>
    </citation>
    <scope>IDENTIFICATION</scope>
    <source>
        <strain evidence="1">PS312</strain>
    </source>
</reference>
<dbReference type="SUPFAM" id="SSF81383">
    <property type="entry name" value="F-box domain"/>
    <property type="match status" value="1"/>
</dbReference>
<dbReference type="CDD" id="cd09917">
    <property type="entry name" value="F-box_SF"/>
    <property type="match status" value="1"/>
</dbReference>
<dbReference type="Proteomes" id="UP000005239">
    <property type="component" value="Unassembled WGS sequence"/>
</dbReference>
<dbReference type="Gene3D" id="1.20.1280.50">
    <property type="match status" value="1"/>
</dbReference>
<dbReference type="AlphaFoldDB" id="A0A2A6BEH5"/>
<evidence type="ECO:0000313" key="1">
    <source>
        <dbReference type="EnsemblMetazoa" id="PPA04216.1"/>
    </source>
</evidence>
<reference evidence="2" key="1">
    <citation type="journal article" date="2008" name="Nat. Genet.">
        <title>The Pristionchus pacificus genome provides a unique perspective on nematode lifestyle and parasitism.</title>
        <authorList>
            <person name="Dieterich C."/>
            <person name="Clifton S.W."/>
            <person name="Schuster L.N."/>
            <person name="Chinwalla A."/>
            <person name="Delehaunty K."/>
            <person name="Dinkelacker I."/>
            <person name="Fulton L."/>
            <person name="Fulton R."/>
            <person name="Godfrey J."/>
            <person name="Minx P."/>
            <person name="Mitreva M."/>
            <person name="Roeseler W."/>
            <person name="Tian H."/>
            <person name="Witte H."/>
            <person name="Yang S.P."/>
            <person name="Wilson R.K."/>
            <person name="Sommer R.J."/>
        </authorList>
    </citation>
    <scope>NUCLEOTIDE SEQUENCE [LARGE SCALE GENOMIC DNA]</scope>
    <source>
        <strain evidence="2">PS312</strain>
    </source>
</reference>
<gene>
    <name evidence="1" type="primary">WBGene00093770</name>
</gene>
<sequence>MERSTLPIELLVRIFNFTNPKDLANIQLTSKQFNAIVDNHQMPMRKFTQLVIEGRPKGHIFLLRSDDEKSSKWGICDGECEDHRHRFGLTRENSHYIFKGEVEEITTPSNQFLSDLESLMKHCEVRDVSIYSVIVNDSMLDDLEFLLHKKIIDTISFRNVDFQVEKSDRLRRFILDLGKKCMRFKRIHNIENLSPVFNELFYEWAAFNGCEEISISAEKAKDQEETPFMNVPSCSIDILASFTNLHLPAVSIHPTHLREFVEIVLERQETGGSYRFHFDIRGIDWSVFQWSNRYPNTQTTVAVRFELDRSIKLWKGEVQAELYTGSSEVQVLFKKKQGQN</sequence>
<organism evidence="1 2">
    <name type="scientific">Pristionchus pacificus</name>
    <name type="common">Parasitic nematode worm</name>
    <dbReference type="NCBI Taxonomy" id="54126"/>
    <lineage>
        <taxon>Eukaryota</taxon>
        <taxon>Metazoa</taxon>
        <taxon>Ecdysozoa</taxon>
        <taxon>Nematoda</taxon>
        <taxon>Chromadorea</taxon>
        <taxon>Rhabditida</taxon>
        <taxon>Rhabditina</taxon>
        <taxon>Diplogasteromorpha</taxon>
        <taxon>Diplogasteroidea</taxon>
        <taxon>Neodiplogasteridae</taxon>
        <taxon>Pristionchus</taxon>
    </lineage>
</organism>
<dbReference type="InterPro" id="IPR036047">
    <property type="entry name" value="F-box-like_dom_sf"/>
</dbReference>
<name>A0A2A6BEH5_PRIPA</name>
<proteinExistence type="predicted"/>
<evidence type="ECO:0000313" key="2">
    <source>
        <dbReference type="Proteomes" id="UP000005239"/>
    </source>
</evidence>
<dbReference type="Pfam" id="PF12937">
    <property type="entry name" value="F-box-like"/>
    <property type="match status" value="1"/>
</dbReference>
<dbReference type="EnsemblMetazoa" id="PPA04216.1">
    <property type="protein sequence ID" value="PPA04216.1"/>
    <property type="gene ID" value="WBGene00093770"/>
</dbReference>
<accession>A0A8R1U4R8</accession>